<comment type="caution">
    <text evidence="2">The sequence shown here is derived from an EMBL/GenBank/DDBJ whole genome shotgun (WGS) entry which is preliminary data.</text>
</comment>
<dbReference type="RefSeq" id="WP_184155039.1">
    <property type="nucleotide sequence ID" value="NZ_JACHFM010000007.1"/>
</dbReference>
<gene>
    <name evidence="2" type="ORF">HNP73_004371</name>
</gene>
<evidence type="ECO:0000313" key="2">
    <source>
        <dbReference type="EMBL" id="MBB5224401.1"/>
    </source>
</evidence>
<evidence type="ECO:0008006" key="4">
    <source>
        <dbReference type="Google" id="ProtNLM"/>
    </source>
</evidence>
<reference evidence="2 3" key="1">
    <citation type="submission" date="2020-08" db="EMBL/GenBank/DDBJ databases">
        <title>Genomic Encyclopedia of Type Strains, Phase IV (KMG-IV): sequencing the most valuable type-strain genomes for metagenomic binning, comparative biology and taxonomic classification.</title>
        <authorList>
            <person name="Goeker M."/>
        </authorList>
    </citation>
    <scope>NUCLEOTIDE SEQUENCE [LARGE SCALE GENOMIC DNA]</scope>
    <source>
        <strain evidence="2 3">DSM 101730</strain>
    </source>
</reference>
<dbReference type="InterPro" id="IPR050336">
    <property type="entry name" value="Chromosome_partition/occlusion"/>
</dbReference>
<dbReference type="Proteomes" id="UP000549457">
    <property type="component" value="Unassembled WGS sequence"/>
</dbReference>
<feature type="region of interest" description="Disordered" evidence="1">
    <location>
        <begin position="1"/>
        <end position="25"/>
    </location>
</feature>
<protein>
    <recommendedName>
        <fullName evidence="4">ParB/Sulfiredoxin domain-containing protein</fullName>
    </recommendedName>
</protein>
<dbReference type="AlphaFoldDB" id="A0A840SZ81"/>
<name>A0A840SZ81_9RHOB</name>
<proteinExistence type="predicted"/>
<keyword evidence="3" id="KW-1185">Reference proteome</keyword>
<dbReference type="PANTHER" id="PTHR33375:SF1">
    <property type="entry name" value="CHROMOSOME-PARTITIONING PROTEIN PARB-RELATED"/>
    <property type="match status" value="1"/>
</dbReference>
<dbReference type="GO" id="GO:0007059">
    <property type="term" value="P:chromosome segregation"/>
    <property type="evidence" value="ECO:0007669"/>
    <property type="project" value="TreeGrafter"/>
</dbReference>
<organism evidence="2 3">
    <name type="scientific">Amaricoccus macauensis</name>
    <dbReference type="NCBI Taxonomy" id="57001"/>
    <lineage>
        <taxon>Bacteria</taxon>
        <taxon>Pseudomonadati</taxon>
        <taxon>Pseudomonadota</taxon>
        <taxon>Alphaproteobacteria</taxon>
        <taxon>Rhodobacterales</taxon>
        <taxon>Paracoccaceae</taxon>
        <taxon>Amaricoccus</taxon>
    </lineage>
</organism>
<dbReference type="InterPro" id="IPR037972">
    <property type="entry name" value="RepB_N"/>
</dbReference>
<evidence type="ECO:0000256" key="1">
    <source>
        <dbReference type="SAM" id="MobiDB-lite"/>
    </source>
</evidence>
<dbReference type="CDD" id="cd16405">
    <property type="entry name" value="RepB_like_N"/>
    <property type="match status" value="1"/>
</dbReference>
<dbReference type="SUPFAM" id="SSF110849">
    <property type="entry name" value="ParB/Sulfiredoxin"/>
    <property type="match status" value="1"/>
</dbReference>
<feature type="compositionally biased region" description="Low complexity" evidence="1">
    <location>
        <begin position="7"/>
        <end position="17"/>
    </location>
</feature>
<dbReference type="GO" id="GO:0005694">
    <property type="term" value="C:chromosome"/>
    <property type="evidence" value="ECO:0007669"/>
    <property type="project" value="TreeGrafter"/>
</dbReference>
<sequence length="354" mass="37426">MARRRLTLGPTLGPTPGSALGDADVPRAELSPARPLGLGPASGPAAPIARVAAEAAGAAALQELADSVARARDTGRMVLDLPLGDIAPDHLTRDRIPAEDEDMSVLRASIRAHGQRTPIEVTPLVTGNGTGNVTGLIPGNAKGTLPYGLISGWRRLAALKALHAETGEARFATVQALVRRPETVADAYVTMVEENEIRVGLSHYERARVAALAAARGVFPDEEAALRTLFASASRPKRSRIRSFLELFHAFDDILRFPAHLPERLGLTLVERLRAGGRDEIAAALATAAPETPEAELAALGALLAPPRAAKPAPEPFRPGVTLETRLRGRTLSFVLKGPGVTPELLEELRARLG</sequence>
<evidence type="ECO:0000313" key="3">
    <source>
        <dbReference type="Proteomes" id="UP000549457"/>
    </source>
</evidence>
<dbReference type="InterPro" id="IPR036086">
    <property type="entry name" value="ParB/Sulfiredoxin_sf"/>
</dbReference>
<dbReference type="PANTHER" id="PTHR33375">
    <property type="entry name" value="CHROMOSOME-PARTITIONING PROTEIN PARB-RELATED"/>
    <property type="match status" value="1"/>
</dbReference>
<accession>A0A840SZ81</accession>
<dbReference type="Gene3D" id="3.90.1530.30">
    <property type="match status" value="1"/>
</dbReference>
<dbReference type="EMBL" id="JACHFM010000007">
    <property type="protein sequence ID" value="MBB5224401.1"/>
    <property type="molecule type" value="Genomic_DNA"/>
</dbReference>